<dbReference type="SUPFAM" id="SSF49785">
    <property type="entry name" value="Galactose-binding domain-like"/>
    <property type="match status" value="1"/>
</dbReference>
<evidence type="ECO:0000313" key="4">
    <source>
        <dbReference type="Proteomes" id="UP000886523"/>
    </source>
</evidence>
<dbReference type="GO" id="GO:0005737">
    <property type="term" value="C:cytoplasm"/>
    <property type="evidence" value="ECO:0007669"/>
    <property type="project" value="UniProtKB-ARBA"/>
</dbReference>
<evidence type="ECO:0000256" key="1">
    <source>
        <dbReference type="ARBA" id="ARBA00025788"/>
    </source>
</evidence>
<comment type="caution">
    <text evidence="3">The sequence shown here is derived from an EMBL/GenBank/DDBJ whole genome shotgun (WGS) entry which is preliminary data.</text>
</comment>
<dbReference type="PANTHER" id="PTHR12175:SF1">
    <property type="entry name" value="PITH DOMAIN-CONTAINING PROTEIN 1"/>
    <property type="match status" value="1"/>
</dbReference>
<dbReference type="InterPro" id="IPR037047">
    <property type="entry name" value="PITH_dom_sf"/>
</dbReference>
<dbReference type="InterPro" id="IPR010400">
    <property type="entry name" value="PITH_dom"/>
</dbReference>
<dbReference type="GO" id="GO:0005634">
    <property type="term" value="C:nucleus"/>
    <property type="evidence" value="ECO:0007669"/>
    <property type="project" value="TreeGrafter"/>
</dbReference>
<dbReference type="OrthoDB" id="2635at2759"/>
<evidence type="ECO:0000313" key="3">
    <source>
        <dbReference type="EMBL" id="KAF9517662.1"/>
    </source>
</evidence>
<proteinExistence type="inferred from homology"/>
<name>A0A9P6B5F8_9AGAM</name>
<dbReference type="EMBL" id="MU128930">
    <property type="protein sequence ID" value="KAF9517662.1"/>
    <property type="molecule type" value="Genomic_DNA"/>
</dbReference>
<dbReference type="InterPro" id="IPR008979">
    <property type="entry name" value="Galactose-bd-like_sf"/>
</dbReference>
<comment type="similarity">
    <text evidence="1">Belongs to the PITHD1 family.</text>
</comment>
<protein>
    <recommendedName>
        <fullName evidence="2">PITH domain-containing protein</fullName>
    </recommendedName>
</protein>
<feature type="domain" description="PITH" evidence="2">
    <location>
        <begin position="11"/>
        <end position="226"/>
    </location>
</feature>
<accession>A0A9P6B5F8</accession>
<reference evidence="3" key="1">
    <citation type="journal article" date="2020" name="Nat. Commun.">
        <title>Large-scale genome sequencing of mycorrhizal fungi provides insights into the early evolution of symbiotic traits.</title>
        <authorList>
            <person name="Miyauchi S."/>
            <person name="Kiss E."/>
            <person name="Kuo A."/>
            <person name="Drula E."/>
            <person name="Kohler A."/>
            <person name="Sanchez-Garcia M."/>
            <person name="Morin E."/>
            <person name="Andreopoulos B."/>
            <person name="Barry K.W."/>
            <person name="Bonito G."/>
            <person name="Buee M."/>
            <person name="Carver A."/>
            <person name="Chen C."/>
            <person name="Cichocki N."/>
            <person name="Clum A."/>
            <person name="Culley D."/>
            <person name="Crous P.W."/>
            <person name="Fauchery L."/>
            <person name="Girlanda M."/>
            <person name="Hayes R.D."/>
            <person name="Keri Z."/>
            <person name="LaButti K."/>
            <person name="Lipzen A."/>
            <person name="Lombard V."/>
            <person name="Magnuson J."/>
            <person name="Maillard F."/>
            <person name="Murat C."/>
            <person name="Nolan M."/>
            <person name="Ohm R.A."/>
            <person name="Pangilinan J."/>
            <person name="Pereira M.F."/>
            <person name="Perotto S."/>
            <person name="Peter M."/>
            <person name="Pfister S."/>
            <person name="Riley R."/>
            <person name="Sitrit Y."/>
            <person name="Stielow J.B."/>
            <person name="Szollosi G."/>
            <person name="Zifcakova L."/>
            <person name="Stursova M."/>
            <person name="Spatafora J.W."/>
            <person name="Tedersoo L."/>
            <person name="Vaario L.M."/>
            <person name="Yamada A."/>
            <person name="Yan M."/>
            <person name="Wang P."/>
            <person name="Xu J."/>
            <person name="Bruns T."/>
            <person name="Baldrian P."/>
            <person name="Vilgalys R."/>
            <person name="Dunand C."/>
            <person name="Henrissat B."/>
            <person name="Grigoriev I.V."/>
            <person name="Hibbett D."/>
            <person name="Nagy L.G."/>
            <person name="Martin F.M."/>
        </authorList>
    </citation>
    <scope>NUCLEOTIDE SEQUENCE</scope>
    <source>
        <strain evidence="3">UP504</strain>
    </source>
</reference>
<organism evidence="3 4">
    <name type="scientific">Hydnum rufescens UP504</name>
    <dbReference type="NCBI Taxonomy" id="1448309"/>
    <lineage>
        <taxon>Eukaryota</taxon>
        <taxon>Fungi</taxon>
        <taxon>Dikarya</taxon>
        <taxon>Basidiomycota</taxon>
        <taxon>Agaricomycotina</taxon>
        <taxon>Agaricomycetes</taxon>
        <taxon>Cantharellales</taxon>
        <taxon>Hydnaceae</taxon>
        <taxon>Hydnum</taxon>
    </lineage>
</organism>
<keyword evidence="4" id="KW-1185">Reference proteome</keyword>
<dbReference type="Proteomes" id="UP000886523">
    <property type="component" value="Unassembled WGS sequence"/>
</dbReference>
<sequence length="248" mass="27541">MADGDVGLMAAEEAGSADTTTLFTVIDKDNVFGLNLTIPEHAKELIKAWDDRESLDRWVDSGVDDQLIIHVPFTQSVKVRSVILKPARGEVCPHRLRIYANYPRGIDFDDAEDITPHLDMTILEGENGVTEYPLRVAAFTSVNSLTLFFVRAAYFPRIIIKRRLSDFVLLPVPCPCPLFLAALEQSLDECSESPSLESSRIYYIGFKGETRTPRKDLRTKLDLAAANAADAPVDRLAEKSAASQTTIR</sequence>
<dbReference type="PROSITE" id="PS51532">
    <property type="entry name" value="PITH"/>
    <property type="match status" value="1"/>
</dbReference>
<dbReference type="InterPro" id="IPR045099">
    <property type="entry name" value="PITH1-like"/>
</dbReference>
<dbReference type="Gene3D" id="2.60.120.470">
    <property type="entry name" value="PITH domain"/>
    <property type="match status" value="1"/>
</dbReference>
<dbReference type="AlphaFoldDB" id="A0A9P6B5F8"/>
<evidence type="ECO:0000259" key="2">
    <source>
        <dbReference type="PROSITE" id="PS51532"/>
    </source>
</evidence>
<gene>
    <name evidence="3" type="ORF">BS47DRAFT_1389638</name>
</gene>
<dbReference type="PANTHER" id="PTHR12175">
    <property type="entry name" value="AD039 HT014 THIOREDOXIN FAMILY TRP26"/>
    <property type="match status" value="1"/>
</dbReference>
<dbReference type="Pfam" id="PF06201">
    <property type="entry name" value="PITH"/>
    <property type="match status" value="1"/>
</dbReference>